<evidence type="ECO:0000256" key="6">
    <source>
        <dbReference type="ARBA" id="ARBA00022723"/>
    </source>
</evidence>
<dbReference type="Proteomes" id="UP000242146">
    <property type="component" value="Unassembled WGS sequence"/>
</dbReference>
<evidence type="ECO:0000256" key="1">
    <source>
        <dbReference type="ARBA" id="ARBA00001970"/>
    </source>
</evidence>
<comment type="caution">
    <text evidence="13">The sequence shown here is derived from an EMBL/GenBank/DDBJ whole genome shotgun (WGS) entry which is preliminary data.</text>
</comment>
<evidence type="ECO:0000259" key="12">
    <source>
        <dbReference type="PROSITE" id="PS50939"/>
    </source>
</evidence>
<protein>
    <recommendedName>
        <fullName evidence="12">Cytochrome b561 domain-containing protein</fullName>
    </recommendedName>
</protein>
<reference evidence="13 14" key="1">
    <citation type="submission" date="2016-07" db="EMBL/GenBank/DDBJ databases">
        <title>Pervasive Adenine N6-methylation of Active Genes in Fungi.</title>
        <authorList>
            <consortium name="DOE Joint Genome Institute"/>
            <person name="Mondo S.J."/>
            <person name="Dannebaum R.O."/>
            <person name="Kuo R.C."/>
            <person name="Labutti K."/>
            <person name="Haridas S."/>
            <person name="Kuo A."/>
            <person name="Salamov A."/>
            <person name="Ahrendt S.R."/>
            <person name="Lipzen A."/>
            <person name="Sullivan W."/>
            <person name="Andreopoulos W.B."/>
            <person name="Clum A."/>
            <person name="Lindquist E."/>
            <person name="Daum C."/>
            <person name="Ramamoorthy G.K."/>
            <person name="Gryganskyi A."/>
            <person name="Culley D."/>
            <person name="Magnuson J.K."/>
            <person name="James T.Y."/>
            <person name="O'Malley M.A."/>
            <person name="Stajich J.E."/>
            <person name="Spatafora J.W."/>
            <person name="Visel A."/>
            <person name="Grigoriev I.V."/>
        </authorList>
    </citation>
    <scope>NUCLEOTIDE SEQUENCE [LARGE SCALE GENOMIC DNA]</scope>
    <source>
        <strain evidence="13 14">NRRL 3301</strain>
    </source>
</reference>
<dbReference type="InterPro" id="IPR006593">
    <property type="entry name" value="Cyt_b561/ferric_Rdtase_TM"/>
</dbReference>
<dbReference type="Gene3D" id="1.20.120.1770">
    <property type="match status" value="1"/>
</dbReference>
<dbReference type="GO" id="GO:0046872">
    <property type="term" value="F:metal ion binding"/>
    <property type="evidence" value="ECO:0007669"/>
    <property type="project" value="UniProtKB-KW"/>
</dbReference>
<feature type="transmembrane region" description="Helical" evidence="11">
    <location>
        <begin position="68"/>
        <end position="91"/>
    </location>
</feature>
<evidence type="ECO:0000256" key="3">
    <source>
        <dbReference type="ARBA" id="ARBA00022448"/>
    </source>
</evidence>
<dbReference type="GO" id="GO:0016020">
    <property type="term" value="C:membrane"/>
    <property type="evidence" value="ECO:0007669"/>
    <property type="project" value="UniProtKB-SubCell"/>
</dbReference>
<comment type="cofactor">
    <cofactor evidence="1">
        <name>heme b</name>
        <dbReference type="ChEBI" id="CHEBI:60344"/>
    </cofactor>
</comment>
<keyword evidence="6" id="KW-0479">Metal-binding</keyword>
<feature type="transmembrane region" description="Helical" evidence="11">
    <location>
        <begin position="36"/>
        <end position="56"/>
    </location>
</feature>
<keyword evidence="3" id="KW-0813">Transport</keyword>
<keyword evidence="5 11" id="KW-0812">Transmembrane</keyword>
<feature type="non-terminal residue" evidence="13">
    <location>
        <position position="114"/>
    </location>
</feature>
<dbReference type="InterPro" id="IPR045150">
    <property type="entry name" value="CYB561D1/2"/>
</dbReference>
<evidence type="ECO:0000256" key="5">
    <source>
        <dbReference type="ARBA" id="ARBA00022692"/>
    </source>
</evidence>
<dbReference type="PROSITE" id="PS50939">
    <property type="entry name" value="CYTOCHROME_B561"/>
    <property type="match status" value="1"/>
</dbReference>
<evidence type="ECO:0000256" key="11">
    <source>
        <dbReference type="SAM" id="Phobius"/>
    </source>
</evidence>
<keyword evidence="9" id="KW-0408">Iron</keyword>
<dbReference type="PANTHER" id="PTHR15422">
    <property type="entry name" value="OS05G0565100 PROTEIN"/>
    <property type="match status" value="1"/>
</dbReference>
<feature type="domain" description="Cytochrome b561" evidence="12">
    <location>
        <begin position="1"/>
        <end position="114"/>
    </location>
</feature>
<dbReference type="EMBL" id="MCGT01000023">
    <property type="protein sequence ID" value="ORX50559.1"/>
    <property type="molecule type" value="Genomic_DNA"/>
</dbReference>
<keyword evidence="14" id="KW-1185">Reference proteome</keyword>
<evidence type="ECO:0000256" key="4">
    <source>
        <dbReference type="ARBA" id="ARBA00022617"/>
    </source>
</evidence>
<evidence type="ECO:0000256" key="2">
    <source>
        <dbReference type="ARBA" id="ARBA00004141"/>
    </source>
</evidence>
<keyword evidence="4" id="KW-0349">Heme</keyword>
<dbReference type="Pfam" id="PF03188">
    <property type="entry name" value="Cytochrom_B561"/>
    <property type="match status" value="1"/>
</dbReference>
<proteinExistence type="predicted"/>
<evidence type="ECO:0000313" key="13">
    <source>
        <dbReference type="EMBL" id="ORX50559.1"/>
    </source>
</evidence>
<sequence>MTVFFVSVTGGILTLQPATSLDQKQKGLSRHVVWQVTAGISGFLGFGAIFYNKLLSQKAHFTSAHGQLGLLVILLLLAQVSFGGAVVYRLAWKRFWKYHRISGYVLVVLLLTTV</sequence>
<dbReference type="STRING" id="101127.A0A1X2GCJ3"/>
<keyword evidence="7" id="KW-0249">Electron transport</keyword>
<dbReference type="AlphaFoldDB" id="A0A1X2GCJ3"/>
<dbReference type="OrthoDB" id="432881at2759"/>
<dbReference type="GO" id="GO:0140575">
    <property type="term" value="F:transmembrane monodehydroascorbate reductase activity"/>
    <property type="evidence" value="ECO:0007669"/>
    <property type="project" value="InterPro"/>
</dbReference>
<evidence type="ECO:0000256" key="8">
    <source>
        <dbReference type="ARBA" id="ARBA00022989"/>
    </source>
</evidence>
<comment type="subcellular location">
    <subcellularLocation>
        <location evidence="2">Membrane</location>
        <topology evidence="2">Multi-pass membrane protein</topology>
    </subcellularLocation>
</comment>
<organism evidence="13 14">
    <name type="scientific">Hesseltinella vesiculosa</name>
    <dbReference type="NCBI Taxonomy" id="101127"/>
    <lineage>
        <taxon>Eukaryota</taxon>
        <taxon>Fungi</taxon>
        <taxon>Fungi incertae sedis</taxon>
        <taxon>Mucoromycota</taxon>
        <taxon>Mucoromycotina</taxon>
        <taxon>Mucoromycetes</taxon>
        <taxon>Mucorales</taxon>
        <taxon>Cunninghamellaceae</taxon>
        <taxon>Hesseltinella</taxon>
    </lineage>
</organism>
<name>A0A1X2GCJ3_9FUNG</name>
<dbReference type="PANTHER" id="PTHR15422:SF45">
    <property type="entry name" value="CYTOCHROME B561 DOMAIN-CONTAINING PROTEIN"/>
    <property type="match status" value="1"/>
</dbReference>
<keyword evidence="8 11" id="KW-1133">Transmembrane helix</keyword>
<keyword evidence="10 11" id="KW-0472">Membrane</keyword>
<accession>A0A1X2GCJ3</accession>
<gene>
    <name evidence="13" type="ORF">DM01DRAFT_1337720</name>
</gene>
<evidence type="ECO:0000313" key="14">
    <source>
        <dbReference type="Proteomes" id="UP000242146"/>
    </source>
</evidence>
<evidence type="ECO:0000256" key="9">
    <source>
        <dbReference type="ARBA" id="ARBA00023004"/>
    </source>
</evidence>
<dbReference type="SMART" id="SM00665">
    <property type="entry name" value="B561"/>
    <property type="match status" value="1"/>
</dbReference>
<evidence type="ECO:0000256" key="10">
    <source>
        <dbReference type="ARBA" id="ARBA00023136"/>
    </source>
</evidence>
<evidence type="ECO:0000256" key="7">
    <source>
        <dbReference type="ARBA" id="ARBA00022982"/>
    </source>
</evidence>